<keyword evidence="11" id="KW-0808">Transferase</keyword>
<keyword evidence="3 9" id="KW-0812">Transmembrane</keyword>
<evidence type="ECO:0000256" key="5">
    <source>
        <dbReference type="ARBA" id="ARBA00023136"/>
    </source>
</evidence>
<dbReference type="Pfam" id="PF00884">
    <property type="entry name" value="Sulfatase"/>
    <property type="match status" value="1"/>
</dbReference>
<keyword evidence="4 9" id="KW-1133">Transmembrane helix</keyword>
<feature type="domain" description="Sulfatase N-terminal" evidence="10">
    <location>
        <begin position="276"/>
        <end position="551"/>
    </location>
</feature>
<feature type="transmembrane region" description="Helical" evidence="9">
    <location>
        <begin position="177"/>
        <end position="200"/>
    </location>
</feature>
<feature type="binding site" evidence="8">
    <location>
        <position position="500"/>
    </location>
    <ligand>
        <name>Mn(2+)</name>
        <dbReference type="ChEBI" id="CHEBI:29035"/>
    </ligand>
</feature>
<dbReference type="InterPro" id="IPR050448">
    <property type="entry name" value="OpgB/LTA_synthase_biosynth"/>
</dbReference>
<dbReference type="InterPro" id="IPR017850">
    <property type="entry name" value="Alkaline_phosphatase_core_sf"/>
</dbReference>
<keyword evidence="7" id="KW-0479">Metal-binding</keyword>
<dbReference type="AlphaFoldDB" id="A0A2W7N180"/>
<evidence type="ECO:0000256" key="6">
    <source>
        <dbReference type="PIRSR" id="PIRSR005091-1"/>
    </source>
</evidence>
<dbReference type="Gene3D" id="3.30.1120.80">
    <property type="match status" value="1"/>
</dbReference>
<dbReference type="RefSeq" id="WP_111446359.1">
    <property type="nucleotide sequence ID" value="NZ_QKZK01000022.1"/>
</dbReference>
<dbReference type="PANTHER" id="PTHR47371">
    <property type="entry name" value="LIPOTEICHOIC ACID SYNTHASE"/>
    <property type="match status" value="1"/>
</dbReference>
<dbReference type="OrthoDB" id="9777768at2"/>
<dbReference type="Proteomes" id="UP000249239">
    <property type="component" value="Unassembled WGS sequence"/>
</dbReference>
<dbReference type="SUPFAM" id="SSF53649">
    <property type="entry name" value="Alkaline phosphatase-like"/>
    <property type="match status" value="1"/>
</dbReference>
<accession>A0A2W7N180</accession>
<evidence type="ECO:0000259" key="10">
    <source>
        <dbReference type="Pfam" id="PF00884"/>
    </source>
</evidence>
<feature type="binding site" evidence="8">
    <location>
        <position position="499"/>
    </location>
    <ligand>
        <name>Mn(2+)</name>
        <dbReference type="ChEBI" id="CHEBI:29035"/>
    </ligand>
</feature>
<reference evidence="11 12" key="1">
    <citation type="submission" date="2018-06" db="EMBL/GenBank/DDBJ databases">
        <title>Genomic Encyclopedia of Archaeal and Bacterial Type Strains, Phase II (KMG-II): from individual species to whole genera.</title>
        <authorList>
            <person name="Goeker M."/>
        </authorList>
    </citation>
    <scope>NUCLEOTIDE SEQUENCE [LARGE SCALE GENOMIC DNA]</scope>
    <source>
        <strain evidence="11 12">DSM 6779</strain>
    </source>
</reference>
<evidence type="ECO:0000313" key="11">
    <source>
        <dbReference type="EMBL" id="PZX13830.1"/>
    </source>
</evidence>
<sequence length="644" mass="73068">MKNWFRSRFQMNEFAVYIYQFVVLLLLYAVCRVLFFAFNMAMFPGVSWGSFWVLMKGGVVFDVSALLYLNALYFLLALIPGPWRDKVGFQRFIGGMFVTVNAVGLSLNVIDFKYYPFIMKRTTANVADILKNESNLGTLAGQFVLDYWYMFLVWGALVAMLVYLFRMVKPRIHHYQASWLAYPIGVVALTLFTGFTIVGIRGGYRHSTRPITLSNAGEYVQSPEEVAIVLNTPFSIIRTIGKKSFEKMDFFETPSQMTALFSPVKQPVDTLAFNRKNVVVLILESFSREHFAFFNPALEGGQYKGYTPFLDSLCNHSLVFPNAFANGRKSIDALPSVTASLPALVLPYVLSEYSSNRVNSLASLLGSEGYASSFFHGAPNGSMGFQAFTNMAGFQKYVGRNEFNDDTHFDGIWGIWDEPFLQFFAQQLEEEQEPFVSTLFTLSSHHPYKVPQQYEGKFPKGTMDLHQCIGYTDNALRRFFETARKMPWFKNTLFVITADHSTFPCHDAYKTNVNAFAIPLIFYAPDGSFKGVDNRLAQQTDIMPTVLSMLHYPNPYMAFGNDLTGNEKPFVMNYVGGTYQFMRDSLVMYFDGKKVTGVYDFVNDSSLSQNIQAAGGFNDVELAMKAVLQQYNNRMLQNDLVVKD</sequence>
<feature type="transmembrane region" description="Helical" evidence="9">
    <location>
        <begin position="16"/>
        <end position="38"/>
    </location>
</feature>
<evidence type="ECO:0000256" key="9">
    <source>
        <dbReference type="SAM" id="Phobius"/>
    </source>
</evidence>
<keyword evidence="2" id="KW-1003">Cell membrane</keyword>
<keyword evidence="7" id="KW-0464">Manganese</keyword>
<dbReference type="PIRSF" id="PIRSF005091">
    <property type="entry name" value="Mmb_sulf_HI1246"/>
    <property type="match status" value="1"/>
</dbReference>
<dbReference type="Gene3D" id="3.40.720.10">
    <property type="entry name" value="Alkaline Phosphatase, subunit A"/>
    <property type="match status" value="1"/>
</dbReference>
<dbReference type="GO" id="GO:0046872">
    <property type="term" value="F:metal ion binding"/>
    <property type="evidence" value="ECO:0007669"/>
    <property type="project" value="UniProtKB-KW"/>
</dbReference>
<feature type="transmembrane region" description="Helical" evidence="9">
    <location>
        <begin position="58"/>
        <end position="80"/>
    </location>
</feature>
<dbReference type="InterPro" id="IPR012160">
    <property type="entry name" value="LtaS-like"/>
</dbReference>
<dbReference type="CDD" id="cd16015">
    <property type="entry name" value="LTA_synthase"/>
    <property type="match status" value="1"/>
</dbReference>
<evidence type="ECO:0000256" key="8">
    <source>
        <dbReference type="PIRSR" id="PIRSR005091-3"/>
    </source>
</evidence>
<evidence type="ECO:0000256" key="1">
    <source>
        <dbReference type="ARBA" id="ARBA00004651"/>
    </source>
</evidence>
<dbReference type="PANTHER" id="PTHR47371:SF3">
    <property type="entry name" value="PHOSPHOGLYCEROL TRANSFERASE I"/>
    <property type="match status" value="1"/>
</dbReference>
<feature type="active site" evidence="6">
    <location>
        <position position="330"/>
    </location>
</feature>
<dbReference type="EMBL" id="QKZK01000022">
    <property type="protein sequence ID" value="PZX13830.1"/>
    <property type="molecule type" value="Genomic_DNA"/>
</dbReference>
<protein>
    <submittedName>
        <fullName evidence="11">Phosphoglycerol transferase MdoB-like AlkP superfamily enzyme</fullName>
    </submittedName>
</protein>
<evidence type="ECO:0000256" key="3">
    <source>
        <dbReference type="ARBA" id="ARBA00022692"/>
    </source>
</evidence>
<feature type="transmembrane region" description="Helical" evidence="9">
    <location>
        <begin position="147"/>
        <end position="165"/>
    </location>
</feature>
<name>A0A2W7N180_9BACT</name>
<comment type="subcellular location">
    <subcellularLocation>
        <location evidence="1">Cell membrane</location>
        <topology evidence="1">Multi-pass membrane protein</topology>
    </subcellularLocation>
</comment>
<gene>
    <name evidence="11" type="ORF">LX69_02510</name>
</gene>
<dbReference type="InterPro" id="IPR000917">
    <property type="entry name" value="Sulfatase_N"/>
</dbReference>
<keyword evidence="5 9" id="KW-0472">Membrane</keyword>
<keyword evidence="12" id="KW-1185">Reference proteome</keyword>
<evidence type="ECO:0000256" key="7">
    <source>
        <dbReference type="PIRSR" id="PIRSR005091-2"/>
    </source>
</evidence>
<evidence type="ECO:0000313" key="12">
    <source>
        <dbReference type="Proteomes" id="UP000249239"/>
    </source>
</evidence>
<dbReference type="GO" id="GO:0005886">
    <property type="term" value="C:plasma membrane"/>
    <property type="evidence" value="ECO:0007669"/>
    <property type="project" value="UniProtKB-SubCell"/>
</dbReference>
<evidence type="ECO:0000256" key="4">
    <source>
        <dbReference type="ARBA" id="ARBA00022989"/>
    </source>
</evidence>
<dbReference type="GO" id="GO:0016740">
    <property type="term" value="F:transferase activity"/>
    <property type="evidence" value="ECO:0007669"/>
    <property type="project" value="UniProtKB-KW"/>
</dbReference>
<feature type="transmembrane region" description="Helical" evidence="9">
    <location>
        <begin position="92"/>
        <end position="110"/>
    </location>
</feature>
<feature type="binding site" evidence="8">
    <location>
        <position position="284"/>
    </location>
    <ligand>
        <name>Mn(2+)</name>
        <dbReference type="ChEBI" id="CHEBI:29035"/>
    </ligand>
</feature>
<comment type="caution">
    <text evidence="11">The sequence shown here is derived from an EMBL/GenBank/DDBJ whole genome shotgun (WGS) entry which is preliminary data.</text>
</comment>
<evidence type="ECO:0000256" key="2">
    <source>
        <dbReference type="ARBA" id="ARBA00022475"/>
    </source>
</evidence>
<proteinExistence type="predicted"/>
<feature type="binding site" evidence="7">
    <location>
        <position position="445"/>
    </location>
    <ligand>
        <name>substrate</name>
    </ligand>
</feature>
<organism evidence="11 12">
    <name type="scientific">Breznakibacter xylanolyticus</name>
    <dbReference type="NCBI Taxonomy" id="990"/>
    <lineage>
        <taxon>Bacteria</taxon>
        <taxon>Pseudomonadati</taxon>
        <taxon>Bacteroidota</taxon>
        <taxon>Bacteroidia</taxon>
        <taxon>Marinilabiliales</taxon>
        <taxon>Marinilabiliaceae</taxon>
        <taxon>Breznakibacter</taxon>
    </lineage>
</organism>